<dbReference type="Pfam" id="PF13759">
    <property type="entry name" value="2OG-FeII_Oxy_5"/>
    <property type="match status" value="1"/>
</dbReference>
<dbReference type="GO" id="GO:0051213">
    <property type="term" value="F:dioxygenase activity"/>
    <property type="evidence" value="ECO:0007669"/>
    <property type="project" value="UniProtKB-KW"/>
</dbReference>
<dbReference type="KEGG" id="vg:3260385"/>
<evidence type="ECO:0000313" key="2">
    <source>
        <dbReference type="EMBL" id="CFW42473.1"/>
    </source>
</evidence>
<dbReference type="Gene3D" id="2.60.120.620">
    <property type="entry name" value="q2cbj1_9rhob like domain"/>
    <property type="match status" value="1"/>
</dbReference>
<dbReference type="EMBL" id="AJ630128">
    <property type="protein sequence ID" value="CAF34296.1"/>
    <property type="molecule type" value="Genomic_DNA"/>
</dbReference>
<protein>
    <submittedName>
        <fullName evidence="1">Phytanoyl-CoA-Dioxygenase</fullName>
    </submittedName>
</protein>
<dbReference type="EMBL" id="LN828717">
    <property type="protein sequence ID" value="CFW42473.1"/>
    <property type="molecule type" value="Genomic_DNA"/>
</dbReference>
<evidence type="ECO:0000313" key="3">
    <source>
        <dbReference type="Proteomes" id="UP000000994"/>
    </source>
</evidence>
<name>Q5GQA6_BPSYP</name>
<sequence length="198" mass="23273">MEILKFSENIGSFEADDTKIDDLVSYFYQLKEDNQQQKLVSVRKGWQMHDLHFRKEPEVKYLNEMLSSNFWKYFMTYEPKKQLHFTITNLFVNILPPGGYNVIHEHLGCQFSGVYYLQSDPIHSGDLILYNPMPSAQSLVDFPGFDHIPNVIRFRPVRNTGIFFSSRMAHRVDANNSDIDRISLSFNFRINDFMPANF</sequence>
<evidence type="ECO:0000313" key="1">
    <source>
        <dbReference type="EMBL" id="CAF34296.1"/>
    </source>
</evidence>
<gene>
    <name evidence="2" type="ORF">S-PM2d231</name>
    <name evidence="1" type="ORF">S-PM2p231</name>
</gene>
<proteinExistence type="predicted"/>
<dbReference type="Proteomes" id="UP000246186">
    <property type="component" value="Genome"/>
</dbReference>
<organism evidence="1 3">
    <name type="scientific">Synechococcus phage S-PM2</name>
    <dbReference type="NCBI Taxonomy" id="238854"/>
    <lineage>
        <taxon>Viruses</taxon>
        <taxon>Duplodnaviria</taxon>
        <taxon>Heunggongvirae</taxon>
        <taxon>Uroviricota</taxon>
        <taxon>Caudoviricetes</taxon>
        <taxon>Pantevenvirales</taxon>
        <taxon>Kyanoviridae</taxon>
        <taxon>Nodensvirus</taxon>
        <taxon>Nodensvirus spm2</taxon>
    </lineage>
</organism>
<dbReference type="OrthoDB" id="26784at10239"/>
<dbReference type="RefSeq" id="YP_195266.1">
    <property type="nucleotide sequence ID" value="NC_006820.1"/>
</dbReference>
<reference evidence="2 4" key="3">
    <citation type="journal article" date="2015" name="PLoS ONE">
        <title>Spontaneous Deletion of an "ORFanage" Region Facilitates Host Adaptation in a "Photosynthetic" Cyanophage.</title>
        <authorList>
            <person name="Puxty R.J."/>
            <person name="Perez-Sepulveda B."/>
            <person name="Rihtman B."/>
            <person name="Evans D.J."/>
            <person name="Millard A.D."/>
            <person name="Scanlan D.J."/>
        </authorList>
    </citation>
    <scope>NUCLEOTIDE SEQUENCE [LARGE SCALE GENOMIC DNA]</scope>
</reference>
<reference evidence="1 3" key="2">
    <citation type="journal article" date="2005" name="J. Bacteriol.">
        <title>The genome of S-PM2, a 'photosynthetic' T4-type bacteriophage that infects marine Synechococcus strains.</title>
        <authorList>
            <person name="Mann N.H."/>
            <person name="Clokie M.R."/>
            <person name="Millard A."/>
            <person name="Cook A."/>
            <person name="Wilson W.H."/>
            <person name="Wheatley P.J."/>
            <person name="Letarov A."/>
            <person name="Krisch H.M."/>
        </authorList>
    </citation>
    <scope>NUCLEOTIDE SEQUENCE</scope>
</reference>
<dbReference type="InterPro" id="IPR012668">
    <property type="entry name" value="CHP02466"/>
</dbReference>
<organismHost>
    <name type="scientific">Synechococcus</name>
    <dbReference type="NCBI Taxonomy" id="1129"/>
</organismHost>
<reference evidence="2" key="4">
    <citation type="submission" date="2015-02" db="EMBL/GenBank/DDBJ databases">
        <authorList>
            <person name="Chooi Y.-H."/>
        </authorList>
    </citation>
    <scope>NUCLEOTIDE SEQUENCE</scope>
</reference>
<dbReference type="Proteomes" id="UP000000994">
    <property type="component" value="Segment"/>
</dbReference>
<keyword evidence="3" id="KW-1185">Reference proteome</keyword>
<keyword evidence="1" id="KW-0560">Oxidoreductase</keyword>
<reference evidence="1 3" key="1">
    <citation type="journal article" date="2004" name="Proc. Natl. Acad. Sci. U.S.A.">
        <title>Genetic organization of the psbAD region in phages infecting marine Synechococcus strains.</title>
        <authorList>
            <person name="Millard A."/>
            <person name="Clokie M.R."/>
            <person name="Shub D.A."/>
            <person name="Mann N.H."/>
        </authorList>
    </citation>
    <scope>NUCLEOTIDE SEQUENCE [LARGE SCALE GENOMIC DNA]</scope>
</reference>
<keyword evidence="1" id="KW-0223">Dioxygenase</keyword>
<accession>Q5GQA6</accession>
<evidence type="ECO:0000313" key="4">
    <source>
        <dbReference type="Proteomes" id="UP000246186"/>
    </source>
</evidence>